<dbReference type="SUPFAM" id="SSF52833">
    <property type="entry name" value="Thioredoxin-like"/>
    <property type="match status" value="1"/>
</dbReference>
<dbReference type="PANTHER" id="PTHR10438:SF468">
    <property type="entry name" value="THIOREDOXIN-1-RELATED"/>
    <property type="match status" value="1"/>
</dbReference>
<evidence type="ECO:0000313" key="3">
    <source>
        <dbReference type="Proteomes" id="UP000562929"/>
    </source>
</evidence>
<dbReference type="OrthoDB" id="19690at2759"/>
<name>A0A8H4VFP1_9HYPO</name>
<dbReference type="Gene3D" id="3.40.30.10">
    <property type="entry name" value="Glutaredoxin"/>
    <property type="match status" value="1"/>
</dbReference>
<dbReference type="InterPro" id="IPR036249">
    <property type="entry name" value="Thioredoxin-like_sf"/>
</dbReference>
<evidence type="ECO:0000313" key="2">
    <source>
        <dbReference type="EMBL" id="KAF4592258.1"/>
    </source>
</evidence>
<protein>
    <submittedName>
        <fullName evidence="2">Thioredoxin-like protein</fullName>
    </submittedName>
</protein>
<dbReference type="AlphaFoldDB" id="A0A8H4VFP1"/>
<accession>A0A8H4VFP1</accession>
<dbReference type="EMBL" id="JAACLJ010000002">
    <property type="protein sequence ID" value="KAF4592258.1"/>
    <property type="molecule type" value="Genomic_DNA"/>
</dbReference>
<gene>
    <name evidence="2" type="ORF">GQ602_002557</name>
</gene>
<reference evidence="2 3" key="1">
    <citation type="journal article" date="2020" name="G3 (Bethesda)">
        <title>Genetic Underpinnings of Host Manipulation by Ophiocordyceps as Revealed by Comparative Transcriptomics.</title>
        <authorList>
            <person name="Will I."/>
            <person name="Das B."/>
            <person name="Trinh T."/>
            <person name="Brachmann A."/>
            <person name="Ohm R.A."/>
            <person name="de Bekker C."/>
        </authorList>
    </citation>
    <scope>NUCLEOTIDE SEQUENCE [LARGE SCALE GENOMIC DNA]</scope>
    <source>
        <strain evidence="2 3">EC05</strain>
    </source>
</reference>
<keyword evidence="3" id="KW-1185">Reference proteome</keyword>
<evidence type="ECO:0000259" key="1">
    <source>
        <dbReference type="Pfam" id="PF00085"/>
    </source>
</evidence>
<proteinExistence type="predicted"/>
<dbReference type="Pfam" id="PF00085">
    <property type="entry name" value="Thioredoxin"/>
    <property type="match status" value="1"/>
</dbReference>
<dbReference type="CDD" id="cd02947">
    <property type="entry name" value="TRX_family"/>
    <property type="match status" value="1"/>
</dbReference>
<dbReference type="PANTHER" id="PTHR10438">
    <property type="entry name" value="THIOREDOXIN"/>
    <property type="match status" value="1"/>
</dbReference>
<dbReference type="InterPro" id="IPR050620">
    <property type="entry name" value="Thioredoxin_H-type-like"/>
</dbReference>
<dbReference type="Proteomes" id="UP000562929">
    <property type="component" value="Unassembled WGS sequence"/>
</dbReference>
<comment type="caution">
    <text evidence="2">The sequence shown here is derived from an EMBL/GenBank/DDBJ whole genome shotgun (WGS) entry which is preliminary data.</text>
</comment>
<dbReference type="InterPro" id="IPR013766">
    <property type="entry name" value="Thioredoxin_domain"/>
</dbReference>
<feature type="domain" description="Thioredoxin" evidence="1">
    <location>
        <begin position="32"/>
        <end position="115"/>
    </location>
</feature>
<organism evidence="2 3">
    <name type="scientific">Ophiocordyceps camponoti-floridani</name>
    <dbReference type="NCBI Taxonomy" id="2030778"/>
    <lineage>
        <taxon>Eukaryota</taxon>
        <taxon>Fungi</taxon>
        <taxon>Dikarya</taxon>
        <taxon>Ascomycota</taxon>
        <taxon>Pezizomycotina</taxon>
        <taxon>Sordariomycetes</taxon>
        <taxon>Hypocreomycetidae</taxon>
        <taxon>Hypocreales</taxon>
        <taxon>Ophiocordycipitaceae</taxon>
        <taxon>Ophiocordyceps</taxon>
    </lineage>
</organism>
<sequence>MRVAIPRIFVNRLTSLRNPPKTITESPSLHINSEEDFTSLLKSNTYVVVNFTTSWTPSCRGSVDAIYDTLACNHSIPESLAFGRVNVDRFEPIARKYGVTILPSYVFFQHAKQVSVNKHAMIRGADIDFLIVACDRFRELAVTQVIKQAKPSFPS</sequence>